<dbReference type="EMBL" id="OC874629">
    <property type="protein sequence ID" value="CAD7637769.1"/>
    <property type="molecule type" value="Genomic_DNA"/>
</dbReference>
<dbReference type="InterPro" id="IPR006076">
    <property type="entry name" value="FAD-dep_OxRdtase"/>
</dbReference>
<sequence>SSDVVVVGGGVIGLSTAYHLNELGFHNVIVIERDEITSGTTWHTNGLVWRLRPSETDITLLSRTHELTLLSRRGVEATGWINNGGLFLAHNSQRMQEYQRLHGLSKYYGIESHILDRKQTIALLDPLIDEKTSDLTGGLYSPNDGFVDPHMYCSALIKGGNVQVFSKCRLIGINTIDGFRRRKVNRVSVEYEGEVRDINTHCVVNCSGVWAPIVAKLAGIANIPQEAMEHSYVITEAIDGVKHNKTPNIRDHDLSIAFRVSGQSLCIGGYESDPVLISHKVHTLQPFGLFELNWDKFGVNLENSVKLMPIIGKTGIKATTCGPESFTPDHKPLVGEDPEVRGFFHASAFNSFGISLSGGIGYQMAKWLTTGAPEI</sequence>
<protein>
    <recommendedName>
        <fullName evidence="1">FAD dependent oxidoreductase domain-containing protein</fullName>
    </recommendedName>
</protein>
<dbReference type="GO" id="GO:0008480">
    <property type="term" value="F:sarcosine dehydrogenase activity"/>
    <property type="evidence" value="ECO:0007669"/>
    <property type="project" value="TreeGrafter"/>
</dbReference>
<dbReference type="SUPFAM" id="SSF54373">
    <property type="entry name" value="FAD-linked reductases, C-terminal domain"/>
    <property type="match status" value="1"/>
</dbReference>
<dbReference type="PANTHER" id="PTHR13847:SF200">
    <property type="entry name" value="SARCOSINE DEHYDROGENASE, MITOCHONDRIAL"/>
    <property type="match status" value="1"/>
</dbReference>
<dbReference type="AlphaFoldDB" id="A0A7R9LCH0"/>
<dbReference type="Pfam" id="PF01266">
    <property type="entry name" value="DAO"/>
    <property type="match status" value="1"/>
</dbReference>
<gene>
    <name evidence="2" type="ORF">OSB1V03_LOCUS17112</name>
</gene>
<dbReference type="Proteomes" id="UP000759131">
    <property type="component" value="Unassembled WGS sequence"/>
</dbReference>
<feature type="non-terminal residue" evidence="2">
    <location>
        <position position="1"/>
    </location>
</feature>
<reference evidence="2" key="1">
    <citation type="submission" date="2020-11" db="EMBL/GenBank/DDBJ databases">
        <authorList>
            <person name="Tran Van P."/>
        </authorList>
    </citation>
    <scope>NUCLEOTIDE SEQUENCE</scope>
</reference>
<name>A0A7R9LCH0_9ACAR</name>
<dbReference type="GO" id="GO:1901053">
    <property type="term" value="P:sarcosine catabolic process"/>
    <property type="evidence" value="ECO:0007669"/>
    <property type="project" value="TreeGrafter"/>
</dbReference>
<evidence type="ECO:0000313" key="3">
    <source>
        <dbReference type="Proteomes" id="UP000759131"/>
    </source>
</evidence>
<organism evidence="2">
    <name type="scientific">Medioppia subpectinata</name>
    <dbReference type="NCBI Taxonomy" id="1979941"/>
    <lineage>
        <taxon>Eukaryota</taxon>
        <taxon>Metazoa</taxon>
        <taxon>Ecdysozoa</taxon>
        <taxon>Arthropoda</taxon>
        <taxon>Chelicerata</taxon>
        <taxon>Arachnida</taxon>
        <taxon>Acari</taxon>
        <taxon>Acariformes</taxon>
        <taxon>Sarcoptiformes</taxon>
        <taxon>Oribatida</taxon>
        <taxon>Brachypylina</taxon>
        <taxon>Oppioidea</taxon>
        <taxon>Oppiidae</taxon>
        <taxon>Medioppia</taxon>
    </lineage>
</organism>
<evidence type="ECO:0000259" key="1">
    <source>
        <dbReference type="Pfam" id="PF01266"/>
    </source>
</evidence>
<dbReference type="OrthoDB" id="498204at2759"/>
<accession>A0A7R9LCH0</accession>
<dbReference type="Gene3D" id="3.50.50.60">
    <property type="entry name" value="FAD/NAD(P)-binding domain"/>
    <property type="match status" value="1"/>
</dbReference>
<keyword evidence="3" id="KW-1185">Reference proteome</keyword>
<dbReference type="SUPFAM" id="SSF51905">
    <property type="entry name" value="FAD/NAD(P)-binding domain"/>
    <property type="match status" value="1"/>
</dbReference>
<dbReference type="EMBL" id="CAJPIZ010020054">
    <property type="protein sequence ID" value="CAG2117158.1"/>
    <property type="molecule type" value="Genomic_DNA"/>
</dbReference>
<dbReference type="PANTHER" id="PTHR13847">
    <property type="entry name" value="SARCOSINE DEHYDROGENASE-RELATED"/>
    <property type="match status" value="1"/>
</dbReference>
<feature type="domain" description="FAD dependent oxidoreductase" evidence="1">
    <location>
        <begin position="3"/>
        <end position="367"/>
    </location>
</feature>
<dbReference type="Gene3D" id="3.30.9.10">
    <property type="entry name" value="D-Amino Acid Oxidase, subunit A, domain 2"/>
    <property type="match status" value="1"/>
</dbReference>
<feature type="non-terminal residue" evidence="2">
    <location>
        <position position="375"/>
    </location>
</feature>
<dbReference type="GO" id="GO:0005759">
    <property type="term" value="C:mitochondrial matrix"/>
    <property type="evidence" value="ECO:0007669"/>
    <property type="project" value="TreeGrafter"/>
</dbReference>
<dbReference type="InterPro" id="IPR036188">
    <property type="entry name" value="FAD/NAD-bd_sf"/>
</dbReference>
<proteinExistence type="predicted"/>
<evidence type="ECO:0000313" key="2">
    <source>
        <dbReference type="EMBL" id="CAD7637769.1"/>
    </source>
</evidence>